<proteinExistence type="predicted"/>
<dbReference type="EMBL" id="AP027081">
    <property type="protein sequence ID" value="BDU78388.1"/>
    <property type="molecule type" value="Genomic_DNA"/>
</dbReference>
<comment type="subcellular location">
    <subcellularLocation>
        <location evidence="1">Cytoplasm</location>
    </subcellularLocation>
</comment>
<keyword evidence="6 9" id="KW-0238">DNA-binding</keyword>
<dbReference type="GO" id="GO:0005829">
    <property type="term" value="C:cytosol"/>
    <property type="evidence" value="ECO:0007669"/>
    <property type="project" value="TreeGrafter"/>
</dbReference>
<dbReference type="FunFam" id="3.40.50.2300:FF:000021">
    <property type="entry name" value="Two-component system response regulator KdpE"/>
    <property type="match status" value="1"/>
</dbReference>
<evidence type="ECO:0000259" key="11">
    <source>
        <dbReference type="PROSITE" id="PS51755"/>
    </source>
</evidence>
<dbReference type="RefSeq" id="WP_243329126.1">
    <property type="nucleotide sequence ID" value="NZ_AP027081.1"/>
</dbReference>
<evidence type="ECO:0000256" key="8">
    <source>
        <dbReference type="PROSITE-ProRule" id="PRU00169"/>
    </source>
</evidence>
<dbReference type="GO" id="GO:0000156">
    <property type="term" value="F:phosphorelay response regulator activity"/>
    <property type="evidence" value="ECO:0007669"/>
    <property type="project" value="TreeGrafter"/>
</dbReference>
<dbReference type="PROSITE" id="PS51755">
    <property type="entry name" value="OMPR_PHOB"/>
    <property type="match status" value="1"/>
</dbReference>
<feature type="modified residue" description="4-aspartylphosphate" evidence="8">
    <location>
        <position position="53"/>
    </location>
</feature>
<dbReference type="PANTHER" id="PTHR48111:SF6">
    <property type="entry name" value="TRANSCRIPTIONAL REGULATORY PROTEIN CREB"/>
    <property type="match status" value="1"/>
</dbReference>
<keyword evidence="7" id="KW-0804">Transcription</keyword>
<dbReference type="Pfam" id="PF00486">
    <property type="entry name" value="Trans_reg_C"/>
    <property type="match status" value="1"/>
</dbReference>
<dbReference type="Gene3D" id="1.10.10.10">
    <property type="entry name" value="Winged helix-like DNA-binding domain superfamily/Winged helix DNA-binding domain"/>
    <property type="match status" value="1"/>
</dbReference>
<dbReference type="SUPFAM" id="SSF46894">
    <property type="entry name" value="C-terminal effector domain of the bipartite response regulators"/>
    <property type="match status" value="1"/>
</dbReference>
<dbReference type="InterPro" id="IPR001789">
    <property type="entry name" value="Sig_transdc_resp-reg_receiver"/>
</dbReference>
<reference evidence="12" key="1">
    <citation type="journal article" date="2023" name="Int. J. Syst. Evol. Microbiol.">
        <title>Mesoterricola silvestris gen. nov., sp. nov., Mesoterricola sediminis sp. nov., Geothrix oryzae sp. nov., Geothrix edaphica sp. nov., Geothrix rubra sp. nov., and Geothrix limicola sp. nov., six novel members of Acidobacteriota isolated from soils.</title>
        <authorList>
            <person name="Itoh H."/>
            <person name="Sugisawa Y."/>
            <person name="Mise K."/>
            <person name="Xu Z."/>
            <person name="Kuniyasu M."/>
            <person name="Ushijima N."/>
            <person name="Kawano K."/>
            <person name="Kobayashi E."/>
            <person name="Shiratori Y."/>
            <person name="Masuda Y."/>
            <person name="Senoo K."/>
        </authorList>
    </citation>
    <scope>NUCLEOTIDE SEQUENCE</scope>
    <source>
        <strain evidence="12">W786</strain>
    </source>
</reference>
<dbReference type="CDD" id="cd00383">
    <property type="entry name" value="trans_reg_C"/>
    <property type="match status" value="1"/>
</dbReference>
<keyword evidence="4" id="KW-0902">Two-component regulatory system</keyword>
<keyword evidence="5" id="KW-0805">Transcription regulation</keyword>
<feature type="domain" description="Response regulatory" evidence="10">
    <location>
        <begin position="4"/>
        <end position="117"/>
    </location>
</feature>
<dbReference type="GO" id="GO:0032993">
    <property type="term" value="C:protein-DNA complex"/>
    <property type="evidence" value="ECO:0007669"/>
    <property type="project" value="TreeGrafter"/>
</dbReference>
<name>A0AA48H9H5_9BACT</name>
<evidence type="ECO:0000256" key="7">
    <source>
        <dbReference type="ARBA" id="ARBA00023163"/>
    </source>
</evidence>
<dbReference type="PROSITE" id="PS50110">
    <property type="entry name" value="RESPONSE_REGULATORY"/>
    <property type="match status" value="1"/>
</dbReference>
<dbReference type="GO" id="GO:0042802">
    <property type="term" value="F:identical protein binding"/>
    <property type="evidence" value="ECO:0007669"/>
    <property type="project" value="UniProtKB-ARBA"/>
</dbReference>
<dbReference type="SMART" id="SM00448">
    <property type="entry name" value="REC"/>
    <property type="match status" value="1"/>
</dbReference>
<evidence type="ECO:0000256" key="1">
    <source>
        <dbReference type="ARBA" id="ARBA00004496"/>
    </source>
</evidence>
<evidence type="ECO:0000313" key="13">
    <source>
        <dbReference type="Proteomes" id="UP001228113"/>
    </source>
</evidence>
<keyword evidence="2" id="KW-0963">Cytoplasm</keyword>
<keyword evidence="13" id="KW-1185">Reference proteome</keyword>
<dbReference type="Gene3D" id="3.40.50.2300">
    <property type="match status" value="1"/>
</dbReference>
<evidence type="ECO:0000313" key="12">
    <source>
        <dbReference type="EMBL" id="BDU78388.1"/>
    </source>
</evidence>
<dbReference type="InterPro" id="IPR011006">
    <property type="entry name" value="CheY-like_superfamily"/>
</dbReference>
<dbReference type="Proteomes" id="UP001228113">
    <property type="component" value="Chromosome"/>
</dbReference>
<dbReference type="NCBIfam" id="NF008296">
    <property type="entry name" value="PRK11083.1"/>
    <property type="match status" value="1"/>
</dbReference>
<dbReference type="GO" id="GO:0045893">
    <property type="term" value="P:positive regulation of DNA-templated transcription"/>
    <property type="evidence" value="ECO:0007669"/>
    <property type="project" value="UniProtKB-ARBA"/>
</dbReference>
<evidence type="ECO:0000256" key="2">
    <source>
        <dbReference type="ARBA" id="ARBA00022490"/>
    </source>
</evidence>
<dbReference type="InterPro" id="IPR036388">
    <property type="entry name" value="WH-like_DNA-bd_sf"/>
</dbReference>
<evidence type="ECO:0000256" key="5">
    <source>
        <dbReference type="ARBA" id="ARBA00023015"/>
    </source>
</evidence>
<dbReference type="SMART" id="SM00862">
    <property type="entry name" value="Trans_reg_C"/>
    <property type="match status" value="1"/>
</dbReference>
<accession>A0AA48H9H5</accession>
<keyword evidence="3 8" id="KW-0597">Phosphoprotein</keyword>
<organism evidence="12 13">
    <name type="scientific">Mesoterricola sediminis</name>
    <dbReference type="NCBI Taxonomy" id="2927980"/>
    <lineage>
        <taxon>Bacteria</taxon>
        <taxon>Pseudomonadati</taxon>
        <taxon>Acidobacteriota</taxon>
        <taxon>Holophagae</taxon>
        <taxon>Holophagales</taxon>
        <taxon>Holophagaceae</taxon>
        <taxon>Mesoterricola</taxon>
    </lineage>
</organism>
<dbReference type="PANTHER" id="PTHR48111">
    <property type="entry name" value="REGULATOR OF RPOS"/>
    <property type="match status" value="1"/>
</dbReference>
<evidence type="ECO:0000259" key="10">
    <source>
        <dbReference type="PROSITE" id="PS50110"/>
    </source>
</evidence>
<gene>
    <name evidence="12" type="ORF">METESE_33460</name>
</gene>
<dbReference type="InterPro" id="IPR016032">
    <property type="entry name" value="Sig_transdc_resp-reg_C-effctor"/>
</dbReference>
<dbReference type="InterPro" id="IPR001867">
    <property type="entry name" value="OmpR/PhoB-type_DNA-bd"/>
</dbReference>
<dbReference type="Pfam" id="PF00072">
    <property type="entry name" value="Response_reg"/>
    <property type="match status" value="1"/>
</dbReference>
<evidence type="ECO:0000256" key="6">
    <source>
        <dbReference type="ARBA" id="ARBA00023125"/>
    </source>
</evidence>
<dbReference type="Gene3D" id="6.10.250.690">
    <property type="match status" value="1"/>
</dbReference>
<evidence type="ECO:0000256" key="9">
    <source>
        <dbReference type="PROSITE-ProRule" id="PRU01091"/>
    </source>
</evidence>
<dbReference type="GO" id="GO:0000987">
    <property type="term" value="F:cis-regulatory region sequence-specific DNA binding"/>
    <property type="evidence" value="ECO:0007669"/>
    <property type="project" value="UniProtKB-ARBA"/>
</dbReference>
<dbReference type="SUPFAM" id="SSF52172">
    <property type="entry name" value="CheY-like"/>
    <property type="match status" value="1"/>
</dbReference>
<sequence length="221" mass="24446">MGQPILIVDDEPAIADTLIYALRTEGFEPAWCDLGSRAITAVEASEPALVILDVGLPDLSGFEVCRRIRRFSEVPILFLTARDGEVDRVVGLELGADDYVTKPFSPREVTARVRTILRRTRPAPPPAGFRIDAAARKAHYAGRLLDLTRFEFDLLRTLVARPGRVFTRTELMETVWAGAEDTQERTVDTHVKTLRAKLRAAAPEADPIQTHRGVGYSVDGP</sequence>
<dbReference type="AlphaFoldDB" id="A0AA48H9H5"/>
<evidence type="ECO:0000256" key="4">
    <source>
        <dbReference type="ARBA" id="ARBA00023012"/>
    </source>
</evidence>
<protein>
    <submittedName>
        <fullName evidence="12">DNA-binding response regulator</fullName>
    </submittedName>
</protein>
<evidence type="ECO:0000256" key="3">
    <source>
        <dbReference type="ARBA" id="ARBA00022553"/>
    </source>
</evidence>
<feature type="DNA-binding region" description="OmpR/PhoB-type" evidence="9">
    <location>
        <begin position="118"/>
        <end position="220"/>
    </location>
</feature>
<dbReference type="KEGG" id="msea:METESE_33460"/>
<dbReference type="InterPro" id="IPR039420">
    <property type="entry name" value="WalR-like"/>
</dbReference>
<feature type="domain" description="OmpR/PhoB-type" evidence="11">
    <location>
        <begin position="118"/>
        <end position="220"/>
    </location>
</feature>